<sequence>MFHRLLFLSLTALAFISALASGAILPENEVQALKDIAHTLGKKDWNFSVDPCSGEEGWAEIPEENAVTCNCSFSNGTVCHVFR</sequence>
<accession>V4TV10</accession>
<protein>
    <recommendedName>
        <fullName evidence="4">Leucine-rich repeat-containing N-terminal plant-type domain-containing protein</fullName>
    </recommendedName>
</protein>
<evidence type="ECO:0000313" key="3">
    <source>
        <dbReference type="Proteomes" id="UP000030687"/>
    </source>
</evidence>
<dbReference type="Proteomes" id="UP000030687">
    <property type="component" value="Unassembled WGS sequence"/>
</dbReference>
<dbReference type="STRING" id="85681.V4TV10"/>
<dbReference type="EMBL" id="KI536661">
    <property type="protein sequence ID" value="ESR55600.1"/>
    <property type="molecule type" value="Genomic_DNA"/>
</dbReference>
<evidence type="ECO:0008006" key="4">
    <source>
        <dbReference type="Google" id="ProtNLM"/>
    </source>
</evidence>
<dbReference type="KEGG" id="cic:CICLE_v100189081m"/>
<dbReference type="Gramene" id="ESR55600">
    <property type="protein sequence ID" value="ESR55600"/>
    <property type="gene ID" value="CICLE_v100189081mg"/>
</dbReference>
<feature type="chain" id="PRO_5004728869" description="Leucine-rich repeat-containing N-terminal plant-type domain-containing protein" evidence="1">
    <location>
        <begin position="23"/>
        <end position="83"/>
    </location>
</feature>
<dbReference type="InParanoid" id="V4TV10"/>
<feature type="non-terminal residue" evidence="2">
    <location>
        <position position="83"/>
    </location>
</feature>
<keyword evidence="3" id="KW-1185">Reference proteome</keyword>
<gene>
    <name evidence="2" type="ORF">CICLE_v100189081mg</name>
</gene>
<evidence type="ECO:0000256" key="1">
    <source>
        <dbReference type="SAM" id="SignalP"/>
    </source>
</evidence>
<keyword evidence="1" id="KW-0732">Signal</keyword>
<name>V4TV10_CITCL</name>
<reference evidence="2 3" key="1">
    <citation type="submission" date="2013-10" db="EMBL/GenBank/DDBJ databases">
        <authorList>
            <consortium name="International Citrus Genome Consortium"/>
            <person name="Jenkins J."/>
            <person name="Schmutz J."/>
            <person name="Prochnik S."/>
            <person name="Rokhsar D."/>
            <person name="Gmitter F."/>
            <person name="Ollitrault P."/>
            <person name="Machado M."/>
            <person name="Talon M."/>
            <person name="Wincker P."/>
            <person name="Jaillon O."/>
            <person name="Morgante M."/>
        </authorList>
    </citation>
    <scope>NUCLEOTIDE SEQUENCE</scope>
    <source>
        <strain evidence="3">cv. Clemenules</strain>
    </source>
</reference>
<dbReference type="AlphaFoldDB" id="V4TV10"/>
<proteinExistence type="predicted"/>
<evidence type="ECO:0000313" key="2">
    <source>
        <dbReference type="EMBL" id="ESR55600.1"/>
    </source>
</evidence>
<organism evidence="2 3">
    <name type="scientific">Citrus clementina</name>
    <name type="common">Clementine</name>
    <name type="synonym">Citrus deliciosa x Citrus sinensis</name>
    <dbReference type="NCBI Taxonomy" id="85681"/>
    <lineage>
        <taxon>Eukaryota</taxon>
        <taxon>Viridiplantae</taxon>
        <taxon>Streptophyta</taxon>
        <taxon>Embryophyta</taxon>
        <taxon>Tracheophyta</taxon>
        <taxon>Spermatophyta</taxon>
        <taxon>Magnoliopsida</taxon>
        <taxon>eudicotyledons</taxon>
        <taxon>Gunneridae</taxon>
        <taxon>Pentapetalae</taxon>
        <taxon>rosids</taxon>
        <taxon>malvids</taxon>
        <taxon>Sapindales</taxon>
        <taxon>Rutaceae</taxon>
        <taxon>Aurantioideae</taxon>
        <taxon>Citrus</taxon>
    </lineage>
</organism>
<feature type="signal peptide" evidence="1">
    <location>
        <begin position="1"/>
        <end position="22"/>
    </location>
</feature>
<dbReference type="OMA" id="CSISICH"/>